<dbReference type="EMBL" id="MN988525">
    <property type="protein sequence ID" value="QIG72643.1"/>
    <property type="molecule type" value="Genomic_DNA"/>
</dbReference>
<proteinExistence type="predicted"/>
<evidence type="ECO:0000313" key="3">
    <source>
        <dbReference type="Proteomes" id="UP000655883"/>
    </source>
</evidence>
<name>A0A7S5R7R8_9CAUD</name>
<sequence>MWEVSEMVSPTFILSGGHMRIIMVVVYVLISLGFYTTLGTIDPSKQTEAVIRSLLWPLEFGRQIGEKSKEYRNVDGND</sequence>
<keyword evidence="1" id="KW-0812">Transmembrane</keyword>
<organism evidence="2 3">
    <name type="scientific">Rhizobium phage RHph_Y65</name>
    <dbReference type="NCBI Taxonomy" id="2509785"/>
    <lineage>
        <taxon>Viruses</taxon>
        <taxon>Duplodnaviria</taxon>
        <taxon>Heunggongvirae</taxon>
        <taxon>Uroviricota</taxon>
        <taxon>Caudoviricetes</taxon>
        <taxon>Kleczkowskaviridae</taxon>
        <taxon>Cuauhnahuacvirus</taxon>
        <taxon>Cuauhnahuacvirus Y65</taxon>
    </lineage>
</organism>
<keyword evidence="1" id="KW-1133">Transmembrane helix</keyword>
<evidence type="ECO:0000313" key="2">
    <source>
        <dbReference type="EMBL" id="QIG72643.1"/>
    </source>
</evidence>
<keyword evidence="1" id="KW-0472">Membrane</keyword>
<gene>
    <name evidence="2" type="ORF">EVB97_085</name>
</gene>
<reference evidence="2 3" key="1">
    <citation type="submission" date="2020-01" db="EMBL/GenBank/DDBJ databases">
        <title>Patterns of diversity and host range of bacteriophage communities associated with bean-nodulatin bacteria.</title>
        <authorList>
            <person name="Vann Cauwenberghe J."/>
            <person name="Santamaria R.I."/>
            <person name="Bustos P."/>
            <person name="Juarez S."/>
            <person name="Gonzalez V."/>
        </authorList>
    </citation>
    <scope>NUCLEOTIDE SEQUENCE [LARGE SCALE GENOMIC DNA]</scope>
    <source>
        <strain evidence="3">RHph</strain>
    </source>
</reference>
<feature type="transmembrane region" description="Helical" evidence="1">
    <location>
        <begin position="12"/>
        <end position="35"/>
    </location>
</feature>
<evidence type="ECO:0000256" key="1">
    <source>
        <dbReference type="SAM" id="Phobius"/>
    </source>
</evidence>
<protein>
    <recommendedName>
        <fullName evidence="4">Transmembrane protein</fullName>
    </recommendedName>
</protein>
<evidence type="ECO:0008006" key="4">
    <source>
        <dbReference type="Google" id="ProtNLM"/>
    </source>
</evidence>
<accession>A0A7S5R7R8</accession>
<keyword evidence="3" id="KW-1185">Reference proteome</keyword>
<dbReference type="Proteomes" id="UP000655883">
    <property type="component" value="Segment"/>
</dbReference>